<feature type="domain" description="DUF6440" evidence="1">
    <location>
        <begin position="14"/>
        <end position="65"/>
    </location>
</feature>
<organism evidence="2 3">
    <name type="scientific">Exiguobacterium aurantiacum</name>
    <dbReference type="NCBI Taxonomy" id="33987"/>
    <lineage>
        <taxon>Bacteria</taxon>
        <taxon>Bacillati</taxon>
        <taxon>Bacillota</taxon>
        <taxon>Bacilli</taxon>
        <taxon>Bacillales</taxon>
        <taxon>Bacillales Family XII. Incertae Sedis</taxon>
        <taxon>Exiguobacterium</taxon>
    </lineage>
</organism>
<evidence type="ECO:0000259" key="1">
    <source>
        <dbReference type="Pfam" id="PF20037"/>
    </source>
</evidence>
<evidence type="ECO:0000313" key="2">
    <source>
        <dbReference type="EMBL" id="STO07334.1"/>
    </source>
</evidence>
<evidence type="ECO:0000313" key="3">
    <source>
        <dbReference type="Proteomes" id="UP000254060"/>
    </source>
</evidence>
<name>A0A377FRZ3_9BACL</name>
<dbReference type="STRING" id="1397694.GCA_000702585_01194"/>
<dbReference type="RefSeq" id="WP_024370660.1">
    <property type="nucleotide sequence ID" value="NZ_UGGP01000001.1"/>
</dbReference>
<dbReference type="Pfam" id="PF20037">
    <property type="entry name" value="DUF6440"/>
    <property type="match status" value="1"/>
</dbReference>
<sequence>MLFKKKADVEGTKRFAVKLTEQLPELGQVTILVDTTTGVNYIQTWVGTSGGITPLLDANGDVVIDNVSPYQ</sequence>
<dbReference type="OrthoDB" id="9135364at2"/>
<reference evidence="2 3" key="1">
    <citation type="submission" date="2018-06" db="EMBL/GenBank/DDBJ databases">
        <authorList>
            <consortium name="Pathogen Informatics"/>
            <person name="Doyle S."/>
        </authorList>
    </citation>
    <scope>NUCLEOTIDE SEQUENCE [LARGE SCALE GENOMIC DNA]</scope>
    <source>
        <strain evidence="2 3">NCTC13163</strain>
    </source>
</reference>
<dbReference type="InterPro" id="IPR045515">
    <property type="entry name" value="DUF6440"/>
</dbReference>
<accession>A0A377FRZ3</accession>
<dbReference type="AlphaFoldDB" id="A0A377FRZ3"/>
<gene>
    <name evidence="2" type="ORF">NCTC13163_00679</name>
</gene>
<protein>
    <recommendedName>
        <fullName evidence="1">DUF6440 domain-containing protein</fullName>
    </recommendedName>
</protein>
<dbReference type="Proteomes" id="UP000254060">
    <property type="component" value="Unassembled WGS sequence"/>
</dbReference>
<dbReference type="EMBL" id="UGGP01000001">
    <property type="protein sequence ID" value="STO07334.1"/>
    <property type="molecule type" value="Genomic_DNA"/>
</dbReference>
<proteinExistence type="predicted"/>